<dbReference type="SMART" id="SM00354">
    <property type="entry name" value="HTH_LACI"/>
    <property type="match status" value="1"/>
</dbReference>
<dbReference type="Gene3D" id="3.40.50.2300">
    <property type="match status" value="2"/>
</dbReference>
<dbReference type="Pfam" id="PF13377">
    <property type="entry name" value="Peripla_BP_3"/>
    <property type="match status" value="1"/>
</dbReference>
<sequence length="338" mass="37744">MSAVTIKEVAQLAGVSPSTVSRVISNNPKISSTTRKRVREAMIQLDYHPNIMAKSLVSKSTQTIGLVLPYSSDNLFINPFFSEVLRGMLAYANNKNYDLLLSSARNQSEELEAINRMVLGRRVDGVVLMSPNRDDRIVEKLMEYNFPFVLLGRSLEYPEVLSVNNDNIKASFDLTNFLLSQGHHKIGIVTGKPELVVSIDRLQGFKNALQKAGCVLNPDWIISAEMLEQNGYHTISMVMNAEDSPTAILVIDDVIAISLIRELVEAGFQIPRDISIVGFNNIYMSEMSNPPITTVDVGIYQLGYQTVQHLIRKLSGKEQNLPTQVIVPHRLIIRESTK</sequence>
<evidence type="ECO:0000259" key="4">
    <source>
        <dbReference type="PROSITE" id="PS50932"/>
    </source>
</evidence>
<dbReference type="InterPro" id="IPR046335">
    <property type="entry name" value="LacI/GalR-like_sensor"/>
</dbReference>
<evidence type="ECO:0000256" key="2">
    <source>
        <dbReference type="ARBA" id="ARBA00023125"/>
    </source>
</evidence>
<dbReference type="Gene3D" id="1.10.260.40">
    <property type="entry name" value="lambda repressor-like DNA-binding domains"/>
    <property type="match status" value="1"/>
</dbReference>
<dbReference type="PANTHER" id="PTHR30146:SF109">
    <property type="entry name" value="HTH-TYPE TRANSCRIPTIONAL REGULATOR GALS"/>
    <property type="match status" value="1"/>
</dbReference>
<name>A0A6I4VTC0_9BACL</name>
<dbReference type="GO" id="GO:0000976">
    <property type="term" value="F:transcription cis-regulatory region binding"/>
    <property type="evidence" value="ECO:0007669"/>
    <property type="project" value="TreeGrafter"/>
</dbReference>
<dbReference type="PROSITE" id="PS50932">
    <property type="entry name" value="HTH_LACI_2"/>
    <property type="match status" value="1"/>
</dbReference>
<organism evidence="5 6">
    <name type="scientific">Shimazuella alba</name>
    <dbReference type="NCBI Taxonomy" id="2690964"/>
    <lineage>
        <taxon>Bacteria</taxon>
        <taxon>Bacillati</taxon>
        <taxon>Bacillota</taxon>
        <taxon>Bacilli</taxon>
        <taxon>Bacillales</taxon>
        <taxon>Thermoactinomycetaceae</taxon>
        <taxon>Shimazuella</taxon>
    </lineage>
</organism>
<evidence type="ECO:0000256" key="1">
    <source>
        <dbReference type="ARBA" id="ARBA00023015"/>
    </source>
</evidence>
<dbReference type="RefSeq" id="WP_160802171.1">
    <property type="nucleotide sequence ID" value="NZ_WUUL01000009.1"/>
</dbReference>
<dbReference type="GO" id="GO:0003700">
    <property type="term" value="F:DNA-binding transcription factor activity"/>
    <property type="evidence" value="ECO:0007669"/>
    <property type="project" value="TreeGrafter"/>
</dbReference>
<dbReference type="PANTHER" id="PTHR30146">
    <property type="entry name" value="LACI-RELATED TRANSCRIPTIONAL REPRESSOR"/>
    <property type="match status" value="1"/>
</dbReference>
<dbReference type="InterPro" id="IPR028082">
    <property type="entry name" value="Peripla_BP_I"/>
</dbReference>
<dbReference type="SUPFAM" id="SSF47413">
    <property type="entry name" value="lambda repressor-like DNA-binding domains"/>
    <property type="match status" value="1"/>
</dbReference>
<reference evidence="5 6" key="1">
    <citation type="submission" date="2019-12" db="EMBL/GenBank/DDBJ databases">
        <title>Whole-genome analyses of novel actinobacteria.</title>
        <authorList>
            <person name="Sahin N."/>
            <person name="Saygin H."/>
        </authorList>
    </citation>
    <scope>NUCLEOTIDE SEQUENCE [LARGE SCALE GENOMIC DNA]</scope>
    <source>
        <strain evidence="5 6">KC615</strain>
    </source>
</reference>
<evidence type="ECO:0000313" key="6">
    <source>
        <dbReference type="Proteomes" id="UP000430692"/>
    </source>
</evidence>
<dbReference type="SUPFAM" id="SSF53822">
    <property type="entry name" value="Periplasmic binding protein-like I"/>
    <property type="match status" value="1"/>
</dbReference>
<dbReference type="InterPro" id="IPR010982">
    <property type="entry name" value="Lambda_DNA-bd_dom_sf"/>
</dbReference>
<dbReference type="Pfam" id="PF00356">
    <property type="entry name" value="LacI"/>
    <property type="match status" value="1"/>
</dbReference>
<evidence type="ECO:0000313" key="5">
    <source>
        <dbReference type="EMBL" id="MXQ54827.1"/>
    </source>
</evidence>
<dbReference type="CDD" id="cd06294">
    <property type="entry name" value="PBP1_MalR-like"/>
    <property type="match status" value="1"/>
</dbReference>
<dbReference type="EMBL" id="WUUL01000009">
    <property type="protein sequence ID" value="MXQ54827.1"/>
    <property type="molecule type" value="Genomic_DNA"/>
</dbReference>
<dbReference type="PRINTS" id="PR00036">
    <property type="entry name" value="HTHLACI"/>
</dbReference>
<dbReference type="Proteomes" id="UP000430692">
    <property type="component" value="Unassembled WGS sequence"/>
</dbReference>
<dbReference type="CDD" id="cd01392">
    <property type="entry name" value="HTH_LacI"/>
    <property type="match status" value="1"/>
</dbReference>
<keyword evidence="1" id="KW-0805">Transcription regulation</keyword>
<dbReference type="PROSITE" id="PS00356">
    <property type="entry name" value="HTH_LACI_1"/>
    <property type="match status" value="1"/>
</dbReference>
<keyword evidence="3" id="KW-0804">Transcription</keyword>
<comment type="caution">
    <text evidence="5">The sequence shown here is derived from an EMBL/GenBank/DDBJ whole genome shotgun (WGS) entry which is preliminary data.</text>
</comment>
<keyword evidence="6" id="KW-1185">Reference proteome</keyword>
<evidence type="ECO:0000256" key="3">
    <source>
        <dbReference type="ARBA" id="ARBA00023163"/>
    </source>
</evidence>
<feature type="domain" description="HTH lacI-type" evidence="4">
    <location>
        <begin position="4"/>
        <end position="58"/>
    </location>
</feature>
<dbReference type="InterPro" id="IPR000843">
    <property type="entry name" value="HTH_LacI"/>
</dbReference>
<keyword evidence="2" id="KW-0238">DNA-binding</keyword>
<protein>
    <submittedName>
        <fullName evidence="5">Substrate-binding domain-containing protein</fullName>
    </submittedName>
</protein>
<proteinExistence type="predicted"/>
<gene>
    <name evidence="5" type="ORF">GSM42_14105</name>
</gene>
<dbReference type="AlphaFoldDB" id="A0A6I4VTC0"/>
<accession>A0A6I4VTC0</accession>